<comment type="caution">
    <text evidence="2">The sequence shown here is derived from an EMBL/GenBank/DDBJ whole genome shotgun (WGS) entry which is preliminary data.</text>
</comment>
<evidence type="ECO:0000313" key="2">
    <source>
        <dbReference type="EMBL" id="MFC5404528.1"/>
    </source>
</evidence>
<organism evidence="2 3">
    <name type="scientific">Cohnella soli</name>
    <dbReference type="NCBI Taxonomy" id="425005"/>
    <lineage>
        <taxon>Bacteria</taxon>
        <taxon>Bacillati</taxon>
        <taxon>Bacillota</taxon>
        <taxon>Bacilli</taxon>
        <taxon>Bacillales</taxon>
        <taxon>Paenibacillaceae</taxon>
        <taxon>Cohnella</taxon>
    </lineage>
</organism>
<evidence type="ECO:0000313" key="3">
    <source>
        <dbReference type="Proteomes" id="UP001596113"/>
    </source>
</evidence>
<feature type="region of interest" description="Disordered" evidence="1">
    <location>
        <begin position="137"/>
        <end position="158"/>
    </location>
</feature>
<dbReference type="RefSeq" id="WP_378134913.1">
    <property type="nucleotide sequence ID" value="NZ_JBHSMI010000028.1"/>
</dbReference>
<reference evidence="3" key="1">
    <citation type="journal article" date="2019" name="Int. J. Syst. Evol. Microbiol.">
        <title>The Global Catalogue of Microorganisms (GCM) 10K type strain sequencing project: providing services to taxonomists for standard genome sequencing and annotation.</title>
        <authorList>
            <consortium name="The Broad Institute Genomics Platform"/>
            <consortium name="The Broad Institute Genome Sequencing Center for Infectious Disease"/>
            <person name="Wu L."/>
            <person name="Ma J."/>
        </authorList>
    </citation>
    <scope>NUCLEOTIDE SEQUENCE [LARGE SCALE GENOMIC DNA]</scope>
    <source>
        <strain evidence="3">CGMCC 1.18575</strain>
    </source>
</reference>
<protein>
    <submittedName>
        <fullName evidence="2">Uncharacterized protein</fullName>
    </submittedName>
</protein>
<name>A0ABW0HVJ2_9BACL</name>
<dbReference type="EMBL" id="JBHSMI010000028">
    <property type="protein sequence ID" value="MFC5404528.1"/>
    <property type="molecule type" value="Genomic_DNA"/>
</dbReference>
<gene>
    <name evidence="2" type="ORF">ACFPOF_17475</name>
</gene>
<dbReference type="Proteomes" id="UP001596113">
    <property type="component" value="Unassembled WGS sequence"/>
</dbReference>
<sequence length="158" mass="18703">MKLTEFYKQLFLEAINAYEPVWEEEERVPFGYRWRKRNYPLHELFQIKDMHPGQPVLMFTLVLPETYLQTTIYEEIRRYPSAFDMSIVLYNKQLWLNAALQTDKLQDSIMGFLNQARGELMNVLDCLISIPEEAASSNHSRIKSRPQGEMGIEDDHSR</sequence>
<proteinExistence type="predicted"/>
<evidence type="ECO:0000256" key="1">
    <source>
        <dbReference type="SAM" id="MobiDB-lite"/>
    </source>
</evidence>
<accession>A0ABW0HVJ2</accession>
<keyword evidence="3" id="KW-1185">Reference proteome</keyword>